<keyword evidence="3" id="KW-0597">Phosphoprotein</keyword>
<dbReference type="Gene3D" id="1.25.40.10">
    <property type="entry name" value="Tetratricopeptide repeat domain"/>
    <property type="match status" value="1"/>
</dbReference>
<reference evidence="10 11" key="1">
    <citation type="submission" date="2020-07" db="EMBL/GenBank/DDBJ databases">
        <authorList>
            <person name="Sun Q."/>
        </authorList>
    </citation>
    <scope>NUCLEOTIDE SEQUENCE [LARGE SCALE GENOMIC DNA]</scope>
    <source>
        <strain evidence="10 11">MAH-1</strain>
    </source>
</reference>
<comment type="caution">
    <text evidence="10">The sequence shown here is derived from an EMBL/GenBank/DDBJ whole genome shotgun (WGS) entry which is preliminary data.</text>
</comment>
<dbReference type="Gene3D" id="3.30.565.10">
    <property type="entry name" value="Histidine kinase-like ATPase, C-terminal domain"/>
    <property type="match status" value="1"/>
</dbReference>
<dbReference type="PANTHER" id="PTHR41523">
    <property type="entry name" value="TWO-COMPONENT SYSTEM SENSOR PROTEIN"/>
    <property type="match status" value="1"/>
</dbReference>
<keyword evidence="8" id="KW-0472">Membrane</keyword>
<keyword evidence="8" id="KW-1133">Transmembrane helix</keyword>
<keyword evidence="5" id="KW-0547">Nucleotide-binding</keyword>
<evidence type="ECO:0000256" key="8">
    <source>
        <dbReference type="SAM" id="Phobius"/>
    </source>
</evidence>
<feature type="domain" description="Signal transduction histidine kinase subgroup 2 dimerisation and phosphoacceptor" evidence="9">
    <location>
        <begin position="540"/>
        <end position="613"/>
    </location>
</feature>
<protein>
    <recommendedName>
        <fullName evidence="2">histidine kinase</fullName>
        <ecNumber evidence="2">2.7.13.3</ecNumber>
    </recommendedName>
</protein>
<dbReference type="AlphaFoldDB" id="A0A7Y8Y4Z2"/>
<evidence type="ECO:0000256" key="5">
    <source>
        <dbReference type="ARBA" id="ARBA00022741"/>
    </source>
</evidence>
<dbReference type="EC" id="2.7.13.3" evidence="2"/>
<gene>
    <name evidence="10" type="ORF">HZF10_13800</name>
</gene>
<sequence length="743" mass="84070">MKAALLVIAFVLYMNCDAQVKEKRTSSSQANTVLKEYVQKAENHLSHAEEVDFPNATDSALYYARKAEKLSVTKPEVAQNLLLRSKILAAKYDMPNAHSLAQKALDSFSSLRDNEGIGDSYVAMAESKETDPVEYASLYEKASTAYKKARKTKKEAFAVREMAFWTMNSGDMAQGKKKLDEALALYRKAGDPKVQKVFSLMAITELETGNLDKAIEYSLKAAKLIDASAKKEKEDGEIYNYTGIAYTQSGDYGTAGRYFKSGYEIASRYNDQELKIMVLANLIANTMSQKKYKEALGYLKPLENDLPNMPPPVQDLVISRSLLAYSFINDFKSAQKYAALADKKLASLAPDDQNIRMFLPGLVTYYFGTKQYDKSKKIALRYRDFSIRNKDKGALQDIYRRLSQIDSAQNSHASALENYRLYKKYSDSLTNEKVDNRIAELQVQYETEKKDNAIKVKDRINSLLTKESELQRSELSKTTLVRNLSFAAVTLLLFIVTLLILRYRGKQKTNRLLESQKNEINLKNTSLEKLVDEKEWLLKEIHHRVKNNLQMVMSLLNAQTHYLDNEAAATAIRDSQHRIHSMSLIHKKLYMSDNVTTINMSVYIGELIDYFKQIFDTGTRIKFITEIEPIDLDTSHAVPIGLIINECITNSVKYAFPDNAEGQISIFLMLLKDDVLKLQTSDDGIGMNPVLGNNKISLGLKLIRGLADDLDAKLDIATQNGVRVSLEFQFEPVPDRSTATQKR</sequence>
<evidence type="ECO:0000256" key="4">
    <source>
        <dbReference type="ARBA" id="ARBA00022679"/>
    </source>
</evidence>
<dbReference type="SUPFAM" id="SSF48452">
    <property type="entry name" value="TPR-like"/>
    <property type="match status" value="2"/>
</dbReference>
<dbReference type="PANTHER" id="PTHR41523:SF8">
    <property type="entry name" value="ETHYLENE RESPONSE SENSOR PROTEIN"/>
    <property type="match status" value="1"/>
</dbReference>
<keyword evidence="11" id="KW-1185">Reference proteome</keyword>
<evidence type="ECO:0000256" key="1">
    <source>
        <dbReference type="ARBA" id="ARBA00000085"/>
    </source>
</evidence>
<comment type="catalytic activity">
    <reaction evidence="1">
        <text>ATP + protein L-histidine = ADP + protein N-phospho-L-histidine.</text>
        <dbReference type="EC" id="2.7.13.3"/>
    </reaction>
</comment>
<dbReference type="InterPro" id="IPR036890">
    <property type="entry name" value="HATPase_C_sf"/>
</dbReference>
<evidence type="ECO:0000256" key="2">
    <source>
        <dbReference type="ARBA" id="ARBA00012438"/>
    </source>
</evidence>
<dbReference type="EMBL" id="JACBJI010000006">
    <property type="protein sequence ID" value="NYA71998.1"/>
    <property type="molecule type" value="Genomic_DNA"/>
</dbReference>
<keyword evidence="8" id="KW-0812">Transmembrane</keyword>
<dbReference type="InterPro" id="IPR011990">
    <property type="entry name" value="TPR-like_helical_dom_sf"/>
</dbReference>
<organism evidence="10 11">
    <name type="scientific">Flavobacterium agri</name>
    <dbReference type="NCBI Taxonomy" id="2743471"/>
    <lineage>
        <taxon>Bacteria</taxon>
        <taxon>Pseudomonadati</taxon>
        <taxon>Bacteroidota</taxon>
        <taxon>Flavobacteriia</taxon>
        <taxon>Flavobacteriales</taxon>
        <taxon>Flavobacteriaceae</taxon>
        <taxon>Flavobacterium</taxon>
    </lineage>
</organism>
<feature type="transmembrane region" description="Helical" evidence="8">
    <location>
        <begin position="480"/>
        <end position="501"/>
    </location>
</feature>
<dbReference type="Pfam" id="PF07568">
    <property type="entry name" value="HisKA_2"/>
    <property type="match status" value="1"/>
</dbReference>
<keyword evidence="6" id="KW-0418">Kinase</keyword>
<dbReference type="GO" id="GO:0005524">
    <property type="term" value="F:ATP binding"/>
    <property type="evidence" value="ECO:0007669"/>
    <property type="project" value="UniProtKB-KW"/>
</dbReference>
<evidence type="ECO:0000256" key="6">
    <source>
        <dbReference type="ARBA" id="ARBA00022777"/>
    </source>
</evidence>
<evidence type="ECO:0000313" key="10">
    <source>
        <dbReference type="EMBL" id="NYA71998.1"/>
    </source>
</evidence>
<evidence type="ECO:0000256" key="7">
    <source>
        <dbReference type="ARBA" id="ARBA00022840"/>
    </source>
</evidence>
<name>A0A7Y8Y4Z2_9FLAO</name>
<keyword evidence="7" id="KW-0067">ATP-binding</keyword>
<dbReference type="RefSeq" id="WP_176006808.1">
    <property type="nucleotide sequence ID" value="NZ_JABWMI010000015.1"/>
</dbReference>
<evidence type="ECO:0000256" key="3">
    <source>
        <dbReference type="ARBA" id="ARBA00022553"/>
    </source>
</evidence>
<evidence type="ECO:0000259" key="9">
    <source>
        <dbReference type="Pfam" id="PF07568"/>
    </source>
</evidence>
<dbReference type="SUPFAM" id="SSF55874">
    <property type="entry name" value="ATPase domain of HSP90 chaperone/DNA topoisomerase II/histidine kinase"/>
    <property type="match status" value="1"/>
</dbReference>
<evidence type="ECO:0000313" key="11">
    <source>
        <dbReference type="Proteomes" id="UP000535020"/>
    </source>
</evidence>
<dbReference type="Proteomes" id="UP000535020">
    <property type="component" value="Unassembled WGS sequence"/>
</dbReference>
<keyword evidence="4" id="KW-0808">Transferase</keyword>
<dbReference type="GO" id="GO:0004673">
    <property type="term" value="F:protein histidine kinase activity"/>
    <property type="evidence" value="ECO:0007669"/>
    <property type="project" value="UniProtKB-EC"/>
</dbReference>
<accession>A0A7Y8Y4Z2</accession>
<proteinExistence type="predicted"/>
<dbReference type="Gene3D" id="3.30.450.20">
    <property type="entry name" value="PAS domain"/>
    <property type="match status" value="1"/>
</dbReference>
<dbReference type="InterPro" id="IPR011495">
    <property type="entry name" value="Sig_transdc_His_kin_sub2_dim/P"/>
</dbReference>